<evidence type="ECO:0000313" key="2">
    <source>
        <dbReference type="EMBL" id="TNN80126.1"/>
    </source>
</evidence>
<feature type="region of interest" description="Disordered" evidence="1">
    <location>
        <begin position="210"/>
        <end position="275"/>
    </location>
</feature>
<accession>A0A4Z2IQI7</accession>
<evidence type="ECO:0000313" key="3">
    <source>
        <dbReference type="Proteomes" id="UP000314294"/>
    </source>
</evidence>
<proteinExistence type="predicted"/>
<feature type="region of interest" description="Disordered" evidence="1">
    <location>
        <begin position="1"/>
        <end position="37"/>
    </location>
</feature>
<name>A0A4Z2IQI7_9TELE</name>
<dbReference type="AlphaFoldDB" id="A0A4Z2IQI7"/>
<dbReference type="EMBL" id="SRLO01000057">
    <property type="protein sequence ID" value="TNN80126.1"/>
    <property type="molecule type" value="Genomic_DNA"/>
</dbReference>
<feature type="compositionally biased region" description="Low complexity" evidence="1">
    <location>
        <begin position="133"/>
        <end position="149"/>
    </location>
</feature>
<feature type="compositionally biased region" description="Pro residues" evidence="1">
    <location>
        <begin position="13"/>
        <end position="22"/>
    </location>
</feature>
<reference evidence="2 3" key="1">
    <citation type="submission" date="2019-03" db="EMBL/GenBank/DDBJ databases">
        <title>First draft genome of Liparis tanakae, snailfish: a comprehensive survey of snailfish specific genes.</title>
        <authorList>
            <person name="Kim W."/>
            <person name="Song I."/>
            <person name="Jeong J.-H."/>
            <person name="Kim D."/>
            <person name="Kim S."/>
            <person name="Ryu S."/>
            <person name="Song J.Y."/>
            <person name="Lee S.K."/>
        </authorList>
    </citation>
    <scope>NUCLEOTIDE SEQUENCE [LARGE SCALE GENOMIC DNA]</scope>
    <source>
        <tissue evidence="2">Muscle</tissue>
    </source>
</reference>
<organism evidence="2 3">
    <name type="scientific">Liparis tanakae</name>
    <name type="common">Tanaka's snailfish</name>
    <dbReference type="NCBI Taxonomy" id="230148"/>
    <lineage>
        <taxon>Eukaryota</taxon>
        <taxon>Metazoa</taxon>
        <taxon>Chordata</taxon>
        <taxon>Craniata</taxon>
        <taxon>Vertebrata</taxon>
        <taxon>Euteleostomi</taxon>
        <taxon>Actinopterygii</taxon>
        <taxon>Neopterygii</taxon>
        <taxon>Teleostei</taxon>
        <taxon>Neoteleostei</taxon>
        <taxon>Acanthomorphata</taxon>
        <taxon>Eupercaria</taxon>
        <taxon>Perciformes</taxon>
        <taxon>Cottioidei</taxon>
        <taxon>Cottales</taxon>
        <taxon>Liparidae</taxon>
        <taxon>Liparis</taxon>
    </lineage>
</organism>
<keyword evidence="3" id="KW-1185">Reference proteome</keyword>
<comment type="caution">
    <text evidence="2">The sequence shown here is derived from an EMBL/GenBank/DDBJ whole genome shotgun (WGS) entry which is preliminary data.</text>
</comment>
<protein>
    <submittedName>
        <fullName evidence="2">Uncharacterized protein</fullName>
    </submittedName>
</protein>
<evidence type="ECO:0000256" key="1">
    <source>
        <dbReference type="SAM" id="MobiDB-lite"/>
    </source>
</evidence>
<dbReference type="Proteomes" id="UP000314294">
    <property type="component" value="Unassembled WGS sequence"/>
</dbReference>
<feature type="region of interest" description="Disordered" evidence="1">
    <location>
        <begin position="132"/>
        <end position="176"/>
    </location>
</feature>
<feature type="compositionally biased region" description="Low complexity" evidence="1">
    <location>
        <begin position="255"/>
        <end position="268"/>
    </location>
</feature>
<gene>
    <name evidence="2" type="ORF">EYF80_009637</name>
</gene>
<sequence>MSEGGPVGEAGRPTPPVSPMASPPLKEEEEQNKDVFDVGRETVPQGGAAEQKARSPMVFRLFQRFFTYHTILTEQTNHSMTLAFNHHMDSADSGFRCKALTWPEDNEFLVRNMWESLRAPNMDKCGPKTMRVPAAASQPPAFPAAASVPLSPPPGSRATSVLQSRPLRAPCDPSLSRPTLVLRAPIGGDALLHVLAFKGWAMCLHSTQQSRAHKPRNKSGGKMDASVTALAVARTPPVDRGGRRGERTCRQSRNGSAPGSAGPAPSAAVSKSEGR</sequence>
<feature type="compositionally biased region" description="Basic and acidic residues" evidence="1">
    <location>
        <begin position="240"/>
        <end position="249"/>
    </location>
</feature>